<evidence type="ECO:0000313" key="3">
    <source>
        <dbReference type="Proteomes" id="UP000322873"/>
    </source>
</evidence>
<sequence>MGRSKKPSGPNANLEPLGGFLVLNFADEKSNPIHVEQDTKDLSLSPFRTSTHQSTAPPVLRPEAHNTRVTIIRAPQDFIDLATAQEAHPANAPALVRPEFQPRDPTGLDLLTGSRHAIGVWQIVITTGHQSWAELASRKHREWTAPAPGSPTSPTLPDPVEESWWRWLVVTEKPRPIRNIMDESFDDYDFDSEHIDVEPVVPTHWQD</sequence>
<organism evidence="2 3">
    <name type="scientific">Monilinia fructicola</name>
    <name type="common">Brown rot fungus</name>
    <name type="synonym">Ciboria fructicola</name>
    <dbReference type="NCBI Taxonomy" id="38448"/>
    <lineage>
        <taxon>Eukaryota</taxon>
        <taxon>Fungi</taxon>
        <taxon>Dikarya</taxon>
        <taxon>Ascomycota</taxon>
        <taxon>Pezizomycotina</taxon>
        <taxon>Leotiomycetes</taxon>
        <taxon>Helotiales</taxon>
        <taxon>Sclerotiniaceae</taxon>
        <taxon>Monilinia</taxon>
    </lineage>
</organism>
<dbReference type="Proteomes" id="UP000322873">
    <property type="component" value="Unassembled WGS sequence"/>
</dbReference>
<accession>A0A5M9JCX3</accession>
<keyword evidence="3" id="KW-1185">Reference proteome</keyword>
<dbReference type="VEuPathDB" id="FungiDB:MFRU_008g01040"/>
<evidence type="ECO:0000313" key="2">
    <source>
        <dbReference type="EMBL" id="KAA8565075.1"/>
    </source>
</evidence>
<protein>
    <submittedName>
        <fullName evidence="2">Uncharacterized protein</fullName>
    </submittedName>
</protein>
<comment type="caution">
    <text evidence="2">The sequence shown here is derived from an EMBL/GenBank/DDBJ whole genome shotgun (WGS) entry which is preliminary data.</text>
</comment>
<feature type="compositionally biased region" description="Polar residues" evidence="1">
    <location>
        <begin position="46"/>
        <end position="56"/>
    </location>
</feature>
<gene>
    <name evidence="2" type="ORF">EYC84_010833</name>
</gene>
<dbReference type="EMBL" id="VICG01000014">
    <property type="protein sequence ID" value="KAA8565075.1"/>
    <property type="molecule type" value="Genomic_DNA"/>
</dbReference>
<proteinExistence type="predicted"/>
<reference evidence="2 3" key="1">
    <citation type="submission" date="2019-06" db="EMBL/GenBank/DDBJ databases">
        <title>Genome Sequence of the Brown Rot Fungal Pathogen Monilinia fructicola.</title>
        <authorList>
            <person name="De Miccolis Angelini R.M."/>
            <person name="Landi L."/>
            <person name="Abate D."/>
            <person name="Pollastro S."/>
            <person name="Romanazzi G."/>
            <person name="Faretra F."/>
        </authorList>
    </citation>
    <scope>NUCLEOTIDE SEQUENCE [LARGE SCALE GENOMIC DNA]</scope>
    <source>
        <strain evidence="2 3">Mfrc123</strain>
    </source>
</reference>
<evidence type="ECO:0000256" key="1">
    <source>
        <dbReference type="SAM" id="MobiDB-lite"/>
    </source>
</evidence>
<feature type="region of interest" description="Disordered" evidence="1">
    <location>
        <begin position="39"/>
        <end position="59"/>
    </location>
</feature>
<name>A0A5M9JCX3_MONFR</name>
<dbReference type="AlphaFoldDB" id="A0A5M9JCX3"/>